<proteinExistence type="predicted"/>
<evidence type="ECO:0000313" key="2">
    <source>
        <dbReference type="Proteomes" id="UP000014680"/>
    </source>
</evidence>
<sequence>MFLISKTLVKNKLRGISKEKWDVRWTKISTPNVFITRTLKHMSRESYRETRNYQAEQQAVFLYLLNKHCTIELLKPIKKSSTAQHFFRIESIEFGSSDKIKVNKLVESRLEERYKDDLKRGITSKTAKRRSETGRFAETLHLLMDLLQEFGYLFEVVSTKGRNGSLVVQTVTAIYKNKVCIVSNDKIFDWGNTINNFLSKKIGVANNTLLLKKNAEDFQSCLLEK</sequence>
<gene>
    <name evidence="1" type="ORF">EIN_032600</name>
</gene>
<evidence type="ECO:0000313" key="1">
    <source>
        <dbReference type="EMBL" id="ELP86469.1"/>
    </source>
</evidence>
<dbReference type="KEGG" id="eiv:EIN_032600"/>
<keyword evidence="2" id="KW-1185">Reference proteome</keyword>
<dbReference type="EMBL" id="KB206969">
    <property type="protein sequence ID" value="ELP86469.1"/>
    <property type="molecule type" value="Genomic_DNA"/>
</dbReference>
<protein>
    <submittedName>
        <fullName evidence="1">Uncharacterized protein</fullName>
    </submittedName>
</protein>
<dbReference type="AlphaFoldDB" id="A0A0A1TYB8"/>
<name>A0A0A1TYB8_ENTIV</name>
<organism evidence="1 2">
    <name type="scientific">Entamoeba invadens IP1</name>
    <dbReference type="NCBI Taxonomy" id="370355"/>
    <lineage>
        <taxon>Eukaryota</taxon>
        <taxon>Amoebozoa</taxon>
        <taxon>Evosea</taxon>
        <taxon>Archamoebae</taxon>
        <taxon>Mastigamoebida</taxon>
        <taxon>Entamoebidae</taxon>
        <taxon>Entamoeba</taxon>
    </lineage>
</organism>
<dbReference type="Proteomes" id="UP000014680">
    <property type="component" value="Unassembled WGS sequence"/>
</dbReference>
<accession>A0A0A1TYB8</accession>
<dbReference type="VEuPathDB" id="AmoebaDB:EIN_032600"/>
<dbReference type="GeneID" id="14885388"/>
<dbReference type="RefSeq" id="XP_004185815.1">
    <property type="nucleotide sequence ID" value="XM_004185767.1"/>
</dbReference>
<reference evidence="1 2" key="1">
    <citation type="submission" date="2012-10" db="EMBL/GenBank/DDBJ databases">
        <authorList>
            <person name="Zafar N."/>
            <person name="Inman J."/>
            <person name="Hall N."/>
            <person name="Lorenzi H."/>
            <person name="Caler E."/>
        </authorList>
    </citation>
    <scope>NUCLEOTIDE SEQUENCE [LARGE SCALE GENOMIC DNA]</scope>
    <source>
        <strain evidence="1 2">IP1</strain>
    </source>
</reference>